<reference evidence="6 7" key="1">
    <citation type="submission" date="2019-06" db="EMBL/GenBank/DDBJ databases">
        <title>Whole genome shotgun sequence of Brevibacillus formosus NBRC 15716.</title>
        <authorList>
            <person name="Hosoyama A."/>
            <person name="Uohara A."/>
            <person name="Ohji S."/>
            <person name="Ichikawa N."/>
        </authorList>
    </citation>
    <scope>NUCLEOTIDE SEQUENCE [LARGE SCALE GENOMIC DNA]</scope>
    <source>
        <strain evidence="6 7">NBRC 15716</strain>
    </source>
</reference>
<evidence type="ECO:0000259" key="5">
    <source>
        <dbReference type="PROSITE" id="PS50931"/>
    </source>
</evidence>
<dbReference type="InterPro" id="IPR036390">
    <property type="entry name" value="WH_DNA-bd_sf"/>
</dbReference>
<comment type="caution">
    <text evidence="6">The sequence shown here is derived from an EMBL/GenBank/DDBJ whole genome shotgun (WGS) entry which is preliminary data.</text>
</comment>
<dbReference type="EMBL" id="BJOL01000012">
    <property type="protein sequence ID" value="GED57777.1"/>
    <property type="molecule type" value="Genomic_DNA"/>
</dbReference>
<keyword evidence="4" id="KW-0804">Transcription</keyword>
<evidence type="ECO:0000256" key="3">
    <source>
        <dbReference type="ARBA" id="ARBA00023125"/>
    </source>
</evidence>
<evidence type="ECO:0000256" key="4">
    <source>
        <dbReference type="ARBA" id="ARBA00023163"/>
    </source>
</evidence>
<dbReference type="Pfam" id="PF00126">
    <property type="entry name" value="HTH_1"/>
    <property type="match status" value="1"/>
</dbReference>
<dbReference type="SUPFAM" id="SSF46785">
    <property type="entry name" value="Winged helix' DNA-binding domain"/>
    <property type="match status" value="1"/>
</dbReference>
<dbReference type="PRINTS" id="PR00039">
    <property type="entry name" value="HTHLYSR"/>
</dbReference>
<keyword evidence="2" id="KW-0805">Transcription regulation</keyword>
<dbReference type="Proteomes" id="UP000319498">
    <property type="component" value="Unassembled WGS sequence"/>
</dbReference>
<evidence type="ECO:0000313" key="6">
    <source>
        <dbReference type="EMBL" id="GED57777.1"/>
    </source>
</evidence>
<dbReference type="PANTHER" id="PTHR30126:SF40">
    <property type="entry name" value="HTH-TYPE TRANSCRIPTIONAL REGULATOR GLTR"/>
    <property type="match status" value="1"/>
</dbReference>
<proteinExistence type="inferred from homology"/>
<comment type="similarity">
    <text evidence="1">Belongs to the LysR transcriptional regulatory family.</text>
</comment>
<name>A0ABQ0T3C6_9BACL</name>
<dbReference type="InterPro" id="IPR005119">
    <property type="entry name" value="LysR_subst-bd"/>
</dbReference>
<organism evidence="6 7">
    <name type="scientific">Brevibacillus formosus</name>
    <dbReference type="NCBI Taxonomy" id="54913"/>
    <lineage>
        <taxon>Bacteria</taxon>
        <taxon>Bacillati</taxon>
        <taxon>Bacillota</taxon>
        <taxon>Bacilli</taxon>
        <taxon>Bacillales</taxon>
        <taxon>Paenibacillaceae</taxon>
        <taxon>Brevibacillus</taxon>
    </lineage>
</organism>
<dbReference type="PANTHER" id="PTHR30126">
    <property type="entry name" value="HTH-TYPE TRANSCRIPTIONAL REGULATOR"/>
    <property type="match status" value="1"/>
</dbReference>
<dbReference type="Gene3D" id="1.10.10.10">
    <property type="entry name" value="Winged helix-like DNA-binding domain superfamily/Winged helix DNA-binding domain"/>
    <property type="match status" value="1"/>
</dbReference>
<dbReference type="InterPro" id="IPR036388">
    <property type="entry name" value="WH-like_DNA-bd_sf"/>
</dbReference>
<dbReference type="Pfam" id="PF03466">
    <property type="entry name" value="LysR_substrate"/>
    <property type="match status" value="1"/>
</dbReference>
<dbReference type="PROSITE" id="PS50931">
    <property type="entry name" value="HTH_LYSR"/>
    <property type="match status" value="1"/>
</dbReference>
<evidence type="ECO:0000256" key="2">
    <source>
        <dbReference type="ARBA" id="ARBA00023015"/>
    </source>
</evidence>
<dbReference type="Gene3D" id="3.40.190.290">
    <property type="match status" value="1"/>
</dbReference>
<keyword evidence="3" id="KW-0238">DNA-binding</keyword>
<keyword evidence="7" id="KW-1185">Reference proteome</keyword>
<protein>
    <submittedName>
        <fullName evidence="6">LysR family transcriptional regulator</fullName>
    </submittedName>
</protein>
<gene>
    <name evidence="6" type="ORF">BFO01nite_19090</name>
</gene>
<evidence type="ECO:0000256" key="1">
    <source>
        <dbReference type="ARBA" id="ARBA00009437"/>
    </source>
</evidence>
<evidence type="ECO:0000313" key="7">
    <source>
        <dbReference type="Proteomes" id="UP000319498"/>
    </source>
</evidence>
<dbReference type="SUPFAM" id="SSF53850">
    <property type="entry name" value="Periplasmic binding protein-like II"/>
    <property type="match status" value="1"/>
</dbReference>
<feature type="domain" description="HTH lysR-type" evidence="5">
    <location>
        <begin position="10"/>
        <end position="67"/>
    </location>
</feature>
<dbReference type="CDD" id="cd05466">
    <property type="entry name" value="PBP2_LTTR_substrate"/>
    <property type="match status" value="1"/>
</dbReference>
<dbReference type="InterPro" id="IPR000847">
    <property type="entry name" value="LysR_HTH_N"/>
</dbReference>
<sequence length="295" mass="34164">MIPVRGMLFLESHDLWIFKHVAELQSVSRAAEKLGYVQPNVSQRIKSLEDELGARLFMRNNRGVTLTEEGKVLFDYTNQIIKLMDEAKSLINPKKWREPLTIGASQTISAVRIPQLFSSFLREHKNIDVKVKTHDKKKLQEMLSYGELDGIFINGANNYPQFETVYSYFEKLVLVFPQHSQFEKKHEQTLIVNSDPNCIYRNKTLEFSKENNFYDPAIMEFDSLESILQAVQDGLGISIIPADVAKNRTEVQLIQCKELSETIKIDFLIKHRKQQPQGLKKFIQFLKLKDAIIED</sequence>
<accession>A0ABQ0T3C6</accession>